<evidence type="ECO:0000256" key="1">
    <source>
        <dbReference type="ARBA" id="ARBA00010839"/>
    </source>
</evidence>
<dbReference type="KEGG" id="ege:EM595_1995"/>
<dbReference type="PATRIC" id="fig|1619313.3.peg.2068"/>
<dbReference type="NCBIfam" id="NF002449">
    <property type="entry name" value="PRK01617.1"/>
    <property type="match status" value="1"/>
</dbReference>
<dbReference type="Pfam" id="PF02810">
    <property type="entry name" value="SEC-C"/>
    <property type="match status" value="2"/>
</dbReference>
<dbReference type="PANTHER" id="PTHR33747:SF1">
    <property type="entry name" value="ADENYLATE CYCLASE-ASSOCIATED CAP C-TERMINAL DOMAIN-CONTAINING PROTEIN"/>
    <property type="match status" value="1"/>
</dbReference>
<comment type="similarity">
    <text evidence="1 2">Belongs to the UPF0225 family.</text>
</comment>
<dbReference type="InterPro" id="IPR032710">
    <property type="entry name" value="NTF2-like_dom_sf"/>
</dbReference>
<dbReference type="SUPFAM" id="SSF103642">
    <property type="entry name" value="Sec-C motif"/>
    <property type="match status" value="1"/>
</dbReference>
<sequence length="152" mass="17245">MSEPCPCCSGQQYSLCCQPYLARAAQPPTAEALMRSRYSAYVKHDLAWLLATWHPAQRSPSLSASLSESFQNTQWLGLNVTACEAGNHENESLVTFFARYVENHTNGFIYERSRFLREDHRWYYVDGTYPQPGRNDACPCGSGKKYKKCCGL</sequence>
<gene>
    <name evidence="4" type="ORF">EM595_1995</name>
</gene>
<evidence type="ECO:0000313" key="5">
    <source>
        <dbReference type="Proteomes" id="UP000059419"/>
    </source>
</evidence>
<dbReference type="HAMAP" id="MF_00612">
    <property type="entry name" value="UPF0225"/>
    <property type="match status" value="1"/>
</dbReference>
<dbReference type="STRING" id="1619313.EM595_1995"/>
<name>A0A0U5L595_9GAMM</name>
<dbReference type="RefSeq" id="WP_067431092.1">
    <property type="nucleotide sequence ID" value="NZ_JACSXD010000003.1"/>
</dbReference>
<reference evidence="5" key="1">
    <citation type="submission" date="2015-11" db="EMBL/GenBank/DDBJ databases">
        <authorList>
            <person name="Blom J."/>
        </authorList>
    </citation>
    <scope>NUCLEOTIDE SEQUENCE [LARGE SCALE GENOMIC DNA]</scope>
</reference>
<evidence type="ECO:0000256" key="2">
    <source>
        <dbReference type="HAMAP-Rule" id="MF_00612"/>
    </source>
</evidence>
<dbReference type="Proteomes" id="UP000059419">
    <property type="component" value="Chromosome 1"/>
</dbReference>
<organism evidence="4 5">
    <name type="scientific">Duffyella gerundensis</name>
    <dbReference type="NCBI Taxonomy" id="1619313"/>
    <lineage>
        <taxon>Bacteria</taxon>
        <taxon>Pseudomonadati</taxon>
        <taxon>Pseudomonadota</taxon>
        <taxon>Gammaproteobacteria</taxon>
        <taxon>Enterobacterales</taxon>
        <taxon>Erwiniaceae</taxon>
        <taxon>Duffyella</taxon>
    </lineage>
</organism>
<dbReference type="PANTHER" id="PTHR33747">
    <property type="entry name" value="UPF0225 PROTEIN SCO1677"/>
    <property type="match status" value="1"/>
</dbReference>
<protein>
    <recommendedName>
        <fullName evidence="2">UPF0225 protein EM595_1995</fullName>
    </recommendedName>
</protein>
<accession>A0A0U5L595</accession>
<proteinExistence type="inferred from homology"/>
<dbReference type="InterPro" id="IPR004027">
    <property type="entry name" value="SEC_C_motif"/>
</dbReference>
<dbReference type="EMBL" id="LN907827">
    <property type="protein sequence ID" value="CUU24229.1"/>
    <property type="molecule type" value="Genomic_DNA"/>
</dbReference>
<dbReference type="OrthoDB" id="21421at2"/>
<dbReference type="Gene3D" id="3.10.450.50">
    <property type="match status" value="1"/>
</dbReference>
<feature type="domain" description="YchJ-like middle NTF2-like" evidence="3">
    <location>
        <begin position="29"/>
        <end position="127"/>
    </location>
</feature>
<evidence type="ECO:0000313" key="4">
    <source>
        <dbReference type="EMBL" id="CUU24229.1"/>
    </source>
</evidence>
<dbReference type="NCBIfam" id="NF002486">
    <property type="entry name" value="PRK01752.1"/>
    <property type="match status" value="1"/>
</dbReference>
<dbReference type="AlphaFoldDB" id="A0A0U5L595"/>
<dbReference type="InterPro" id="IPR023006">
    <property type="entry name" value="YchJ-like"/>
</dbReference>
<dbReference type="InterPro" id="IPR048469">
    <property type="entry name" value="YchJ-like_M"/>
</dbReference>
<dbReference type="Pfam" id="PF17775">
    <property type="entry name" value="YchJ_M-like"/>
    <property type="match status" value="1"/>
</dbReference>
<dbReference type="SUPFAM" id="SSF54427">
    <property type="entry name" value="NTF2-like"/>
    <property type="match status" value="1"/>
</dbReference>
<keyword evidence="5" id="KW-1185">Reference proteome</keyword>
<evidence type="ECO:0000259" key="3">
    <source>
        <dbReference type="Pfam" id="PF17775"/>
    </source>
</evidence>